<dbReference type="EMBL" id="CP053452">
    <property type="protein sequence ID" value="QJX00561.1"/>
    <property type="molecule type" value="Genomic_DNA"/>
</dbReference>
<organism evidence="2 3">
    <name type="scientific">Frigoriglobus tundricola</name>
    <dbReference type="NCBI Taxonomy" id="2774151"/>
    <lineage>
        <taxon>Bacteria</taxon>
        <taxon>Pseudomonadati</taxon>
        <taxon>Planctomycetota</taxon>
        <taxon>Planctomycetia</taxon>
        <taxon>Gemmatales</taxon>
        <taxon>Gemmataceae</taxon>
        <taxon>Frigoriglobus</taxon>
    </lineage>
</organism>
<feature type="region of interest" description="Disordered" evidence="1">
    <location>
        <begin position="25"/>
        <end position="84"/>
    </location>
</feature>
<dbReference type="AlphaFoldDB" id="A0A6M5Z518"/>
<dbReference type="PROSITE" id="PS51257">
    <property type="entry name" value="PROKAR_LIPOPROTEIN"/>
    <property type="match status" value="1"/>
</dbReference>
<evidence type="ECO:0000313" key="2">
    <source>
        <dbReference type="EMBL" id="QJX00561.1"/>
    </source>
</evidence>
<accession>A0A6M5Z518</accession>
<evidence type="ECO:0000313" key="3">
    <source>
        <dbReference type="Proteomes" id="UP000503447"/>
    </source>
</evidence>
<dbReference type="Proteomes" id="UP000503447">
    <property type="component" value="Chromosome"/>
</dbReference>
<gene>
    <name evidence="2" type="ORF">FTUN_8191</name>
</gene>
<protein>
    <recommendedName>
        <fullName evidence="4">Lipoprotein</fullName>
    </recommendedName>
</protein>
<reference evidence="3" key="1">
    <citation type="submission" date="2020-05" db="EMBL/GenBank/DDBJ databases">
        <title>Frigoriglobus tundricola gen. nov., sp. nov., a psychrotolerant cellulolytic planctomycete of the family Gemmataceae with two divergent copies of 16S rRNA gene.</title>
        <authorList>
            <person name="Kulichevskaya I.S."/>
            <person name="Ivanova A.A."/>
            <person name="Naumoff D.G."/>
            <person name="Beletsky A.V."/>
            <person name="Rijpstra W.I.C."/>
            <person name="Sinninghe Damste J.S."/>
            <person name="Mardanov A.V."/>
            <person name="Ravin N.V."/>
            <person name="Dedysh S.N."/>
        </authorList>
    </citation>
    <scope>NUCLEOTIDE SEQUENCE [LARGE SCALE GENOMIC DNA]</scope>
    <source>
        <strain evidence="3">PL17</strain>
    </source>
</reference>
<keyword evidence="3" id="KW-1185">Reference proteome</keyword>
<evidence type="ECO:0000256" key="1">
    <source>
        <dbReference type="SAM" id="MobiDB-lite"/>
    </source>
</evidence>
<dbReference type="RefSeq" id="WP_171475278.1">
    <property type="nucleotide sequence ID" value="NZ_CP053452.2"/>
</dbReference>
<name>A0A6M5Z518_9BACT</name>
<feature type="compositionally biased region" description="Pro residues" evidence="1">
    <location>
        <begin position="38"/>
        <end position="55"/>
    </location>
</feature>
<evidence type="ECO:0008006" key="4">
    <source>
        <dbReference type="Google" id="ProtNLM"/>
    </source>
</evidence>
<dbReference type="KEGG" id="ftj:FTUN_8191"/>
<sequence length="438" mass="46012">MPRTVFGVALALGLVVALGCGSGSDQPLPKVALEGEPTPTPPAPSPNPDPAPPPKAEMADSVPKAEAPKGPVWEGDPDKHVVPTTAVRGSIGGVDVTPEVLIETGELVFRTLKAGTTTVERKVSLKLTPAPTAEKPAQPILGRTWKVRLESEPGPLVPEIWLEDEGKAIQLYPGGYALSLELGPRKDGKVTGKVYLSIPDAKKTVLAGTFTADYFRPHTERPGPDDAPYVTGTVTVTGTQAGAEVRVGYAGFNSAGPIFKELQLGFDPAPEAEARWLPDDSDRPRASRLIAGDGKGRPFRYEHLKLPPGRYLLSAAVAGGPAVWKWVDVPAGGALTEHFVLDATKTGGVEVNAAPGATDKVLLAPVDDPNKPALEESLFQAVAFQVVRQEVALIGGKAVVKNLAPGKYEVRVGTERRTVEVVAGKVAELDLSAPKKAP</sequence>
<proteinExistence type="predicted"/>